<keyword evidence="12 13" id="KW-0807">Transducer</keyword>
<evidence type="ECO:0000256" key="8">
    <source>
        <dbReference type="ARBA" id="ARBA00023136"/>
    </source>
</evidence>
<dbReference type="PROSITE" id="PS50262">
    <property type="entry name" value="G_PROTEIN_RECEP_F1_2"/>
    <property type="match status" value="1"/>
</dbReference>
<keyword evidence="9" id="KW-1015">Disulfide bond</keyword>
<feature type="transmembrane region" description="Helical" evidence="14">
    <location>
        <begin position="237"/>
        <end position="260"/>
    </location>
</feature>
<dbReference type="PANTHER" id="PTHR24242">
    <property type="entry name" value="G-PROTEIN COUPLED RECEPTOR"/>
    <property type="match status" value="1"/>
</dbReference>
<feature type="transmembrane region" description="Helical" evidence="14">
    <location>
        <begin position="140"/>
        <end position="162"/>
    </location>
</feature>
<keyword evidence="6 14" id="KW-1133">Transmembrane helix</keyword>
<name>A0AAV6ZDY1_ENGPU</name>
<evidence type="ECO:0000256" key="7">
    <source>
        <dbReference type="ARBA" id="ARBA00023040"/>
    </source>
</evidence>
<dbReference type="InterPro" id="IPR050939">
    <property type="entry name" value="Olfactory_GPCR1"/>
</dbReference>
<evidence type="ECO:0000256" key="9">
    <source>
        <dbReference type="ARBA" id="ARBA00023157"/>
    </source>
</evidence>
<dbReference type="EMBL" id="WNYA01000634">
    <property type="protein sequence ID" value="KAG8547719.1"/>
    <property type="molecule type" value="Genomic_DNA"/>
</dbReference>
<evidence type="ECO:0000256" key="2">
    <source>
        <dbReference type="ARBA" id="ARBA00022475"/>
    </source>
</evidence>
<dbReference type="PRINTS" id="PR00245">
    <property type="entry name" value="OLFACTORYR"/>
</dbReference>
<evidence type="ECO:0000313" key="16">
    <source>
        <dbReference type="EMBL" id="KAG8547719.1"/>
    </source>
</evidence>
<dbReference type="InterPro" id="IPR000725">
    <property type="entry name" value="Olfact_rcpt"/>
</dbReference>
<sequence>MEENSNKSIRTFILLGFPTSRPVQILLFLIFFLIYLLTIVENLLIIVLIWKNSKLHKPMYFFLGHLSFLETWYVSVTVPKLLSIFAMENREISLVSCMLQLYFFIALVCTECVLLTVMAFDRYVAICNPLHYVTIMNWNFCLLLALGSWFIGFLISLVKVYYISRVTFCLSNVINHFYCDISPILNLACTGMKLAELVDFSLALLILLVPLLLTFVSYSCILNTVLSIPTSSGRRKAFSTCTSHLVVVVIFYAATLFMYARPSRASAVDSNKLVSVIYTVITPLLNPMIYCLRNKEVQQILSKVLFLKTTDP</sequence>
<evidence type="ECO:0000256" key="13">
    <source>
        <dbReference type="RuleBase" id="RU000688"/>
    </source>
</evidence>
<dbReference type="PRINTS" id="PR00237">
    <property type="entry name" value="GPCRRHODOPSN"/>
</dbReference>
<reference evidence="16" key="1">
    <citation type="thesis" date="2020" institute="ProQuest LLC" country="789 East Eisenhower Parkway, Ann Arbor, MI, USA">
        <title>Comparative Genomics and Chromosome Evolution.</title>
        <authorList>
            <person name="Mudd A.B."/>
        </authorList>
    </citation>
    <scope>NUCLEOTIDE SEQUENCE</scope>
    <source>
        <strain evidence="16">237g6f4</strain>
        <tissue evidence="16">Blood</tissue>
    </source>
</reference>
<feature type="domain" description="G-protein coupled receptors family 1 profile" evidence="15">
    <location>
        <begin position="41"/>
        <end position="290"/>
    </location>
</feature>
<dbReference type="AlphaFoldDB" id="A0AAV6ZDY1"/>
<evidence type="ECO:0000256" key="4">
    <source>
        <dbReference type="ARBA" id="ARBA00022692"/>
    </source>
</evidence>
<keyword evidence="3 14" id="KW-0716">Sensory transduction</keyword>
<feature type="transmembrane region" description="Helical" evidence="14">
    <location>
        <begin position="99"/>
        <end position="120"/>
    </location>
</feature>
<evidence type="ECO:0000256" key="10">
    <source>
        <dbReference type="ARBA" id="ARBA00023170"/>
    </source>
</evidence>
<evidence type="ECO:0000256" key="12">
    <source>
        <dbReference type="ARBA" id="ARBA00023224"/>
    </source>
</evidence>
<dbReference type="FunFam" id="1.20.1070.10:FF:000001">
    <property type="entry name" value="Olfactory receptor"/>
    <property type="match status" value="1"/>
</dbReference>
<evidence type="ECO:0000313" key="17">
    <source>
        <dbReference type="Proteomes" id="UP000824782"/>
    </source>
</evidence>
<feature type="transmembrane region" description="Helical" evidence="14">
    <location>
        <begin position="25"/>
        <end position="50"/>
    </location>
</feature>
<feature type="transmembrane region" description="Helical" evidence="14">
    <location>
        <begin position="202"/>
        <end position="225"/>
    </location>
</feature>
<keyword evidence="8 14" id="KW-0472">Membrane</keyword>
<keyword evidence="2 14" id="KW-1003">Cell membrane</keyword>
<comment type="subcellular location">
    <subcellularLocation>
        <location evidence="1 14">Cell membrane</location>
        <topology evidence="1 14">Multi-pass membrane protein</topology>
    </subcellularLocation>
</comment>
<feature type="transmembrane region" description="Helical" evidence="14">
    <location>
        <begin position="272"/>
        <end position="292"/>
    </location>
</feature>
<dbReference type="Pfam" id="PF13853">
    <property type="entry name" value="7tm_4"/>
    <property type="match status" value="1"/>
</dbReference>
<feature type="transmembrane region" description="Helical" evidence="14">
    <location>
        <begin position="62"/>
        <end position="87"/>
    </location>
</feature>
<dbReference type="PROSITE" id="PS00237">
    <property type="entry name" value="G_PROTEIN_RECEP_F1_1"/>
    <property type="match status" value="1"/>
</dbReference>
<comment type="caution">
    <text evidence="16">The sequence shown here is derived from an EMBL/GenBank/DDBJ whole genome shotgun (WGS) entry which is preliminary data.</text>
</comment>
<evidence type="ECO:0000256" key="5">
    <source>
        <dbReference type="ARBA" id="ARBA00022725"/>
    </source>
</evidence>
<dbReference type="InterPro" id="IPR000276">
    <property type="entry name" value="GPCR_Rhodpsn"/>
</dbReference>
<organism evidence="16 17">
    <name type="scientific">Engystomops pustulosus</name>
    <name type="common">Tungara frog</name>
    <name type="synonym">Physalaemus pustulosus</name>
    <dbReference type="NCBI Taxonomy" id="76066"/>
    <lineage>
        <taxon>Eukaryota</taxon>
        <taxon>Metazoa</taxon>
        <taxon>Chordata</taxon>
        <taxon>Craniata</taxon>
        <taxon>Vertebrata</taxon>
        <taxon>Euteleostomi</taxon>
        <taxon>Amphibia</taxon>
        <taxon>Batrachia</taxon>
        <taxon>Anura</taxon>
        <taxon>Neobatrachia</taxon>
        <taxon>Hyloidea</taxon>
        <taxon>Leptodactylidae</taxon>
        <taxon>Leiuperinae</taxon>
        <taxon>Engystomops</taxon>
    </lineage>
</organism>
<comment type="similarity">
    <text evidence="13">Belongs to the G-protein coupled receptor 1 family.</text>
</comment>
<keyword evidence="5 14" id="KW-0552">Olfaction</keyword>
<dbReference type="GO" id="GO:0004984">
    <property type="term" value="F:olfactory receptor activity"/>
    <property type="evidence" value="ECO:0007669"/>
    <property type="project" value="InterPro"/>
</dbReference>
<evidence type="ECO:0000256" key="14">
    <source>
        <dbReference type="RuleBase" id="RU363047"/>
    </source>
</evidence>
<dbReference type="SUPFAM" id="SSF81321">
    <property type="entry name" value="Family A G protein-coupled receptor-like"/>
    <property type="match status" value="1"/>
</dbReference>
<keyword evidence="4 13" id="KW-0812">Transmembrane</keyword>
<gene>
    <name evidence="16" type="ORF">GDO81_027681</name>
</gene>
<dbReference type="PANTHER" id="PTHR24242:SF382">
    <property type="entry name" value="OLFACTORY RECEPTOR"/>
    <property type="match status" value="1"/>
</dbReference>
<dbReference type="InterPro" id="IPR017452">
    <property type="entry name" value="GPCR_Rhodpsn_7TM"/>
</dbReference>
<keyword evidence="11" id="KW-0325">Glycoprotein</keyword>
<accession>A0AAV6ZDY1</accession>
<dbReference type="Gene3D" id="1.20.1070.10">
    <property type="entry name" value="Rhodopsin 7-helix transmembrane proteins"/>
    <property type="match status" value="1"/>
</dbReference>
<dbReference type="Proteomes" id="UP000824782">
    <property type="component" value="Unassembled WGS sequence"/>
</dbReference>
<proteinExistence type="inferred from homology"/>
<dbReference type="GO" id="GO:0004930">
    <property type="term" value="F:G protein-coupled receptor activity"/>
    <property type="evidence" value="ECO:0007669"/>
    <property type="project" value="UniProtKB-KW"/>
</dbReference>
<evidence type="ECO:0000256" key="3">
    <source>
        <dbReference type="ARBA" id="ARBA00022606"/>
    </source>
</evidence>
<keyword evidence="17" id="KW-1185">Reference proteome</keyword>
<evidence type="ECO:0000256" key="6">
    <source>
        <dbReference type="ARBA" id="ARBA00022989"/>
    </source>
</evidence>
<dbReference type="GO" id="GO:0005886">
    <property type="term" value="C:plasma membrane"/>
    <property type="evidence" value="ECO:0007669"/>
    <property type="project" value="UniProtKB-SubCell"/>
</dbReference>
<evidence type="ECO:0000259" key="15">
    <source>
        <dbReference type="PROSITE" id="PS50262"/>
    </source>
</evidence>
<evidence type="ECO:0000256" key="11">
    <source>
        <dbReference type="ARBA" id="ARBA00023180"/>
    </source>
</evidence>
<keyword evidence="7 13" id="KW-0297">G-protein coupled receptor</keyword>
<evidence type="ECO:0000256" key="1">
    <source>
        <dbReference type="ARBA" id="ARBA00004651"/>
    </source>
</evidence>
<keyword evidence="10 13" id="KW-0675">Receptor</keyword>
<protein>
    <recommendedName>
        <fullName evidence="14">Olfactory receptor</fullName>
    </recommendedName>
</protein>